<sequence length="248" mass="27619">MVLVALPALAAPRDFPFAWTNRTNAAGENGVEAWFTPRIERTTDFVQFDSRIAWSRGVTNALESQLSLDFDITHTNAGDRIDPRMSSLWRWAVWRGTEVPIQLGGQGRFAIAPDMVELEARLVFDVEVGRVLFAFNASGTRSIFWNGRTGIDTRLEENLALRYQFSSFASFGLEARGRSAWAANDYQGTAIYLGPVLTITATHFWVSLGGLTQIAAVKNEADKALPEPMTLRDNERFVLRIAFGAITK</sequence>
<evidence type="ECO:0000313" key="2">
    <source>
        <dbReference type="Proteomes" id="UP000249061"/>
    </source>
</evidence>
<accession>A0A2W5UXB9</accession>
<evidence type="ECO:0008006" key="3">
    <source>
        <dbReference type="Google" id="ProtNLM"/>
    </source>
</evidence>
<proteinExistence type="predicted"/>
<evidence type="ECO:0000313" key="1">
    <source>
        <dbReference type="EMBL" id="PZR08054.1"/>
    </source>
</evidence>
<dbReference type="AlphaFoldDB" id="A0A2W5UXB9"/>
<organism evidence="1 2">
    <name type="scientific">Archangium gephyra</name>
    <dbReference type="NCBI Taxonomy" id="48"/>
    <lineage>
        <taxon>Bacteria</taxon>
        <taxon>Pseudomonadati</taxon>
        <taxon>Myxococcota</taxon>
        <taxon>Myxococcia</taxon>
        <taxon>Myxococcales</taxon>
        <taxon>Cystobacterineae</taxon>
        <taxon>Archangiaceae</taxon>
        <taxon>Archangium</taxon>
    </lineage>
</organism>
<comment type="caution">
    <text evidence="1">The sequence shown here is derived from an EMBL/GenBank/DDBJ whole genome shotgun (WGS) entry which is preliminary data.</text>
</comment>
<reference evidence="1 2" key="1">
    <citation type="submission" date="2017-08" db="EMBL/GenBank/DDBJ databases">
        <title>Infants hospitalized years apart are colonized by the same room-sourced microbial strains.</title>
        <authorList>
            <person name="Brooks B."/>
            <person name="Olm M.R."/>
            <person name="Firek B.A."/>
            <person name="Baker R."/>
            <person name="Thomas B.C."/>
            <person name="Morowitz M.J."/>
            <person name="Banfield J.F."/>
        </authorList>
    </citation>
    <scope>NUCLEOTIDE SEQUENCE [LARGE SCALE GENOMIC DNA]</scope>
    <source>
        <strain evidence="1">S2_003_000_R2_14</strain>
    </source>
</reference>
<dbReference type="EMBL" id="QFQP01000027">
    <property type="protein sequence ID" value="PZR08054.1"/>
    <property type="molecule type" value="Genomic_DNA"/>
</dbReference>
<protein>
    <recommendedName>
        <fullName evidence="3">MipA/OmpV family protein</fullName>
    </recommendedName>
</protein>
<name>A0A2W5UXB9_9BACT</name>
<dbReference type="Proteomes" id="UP000249061">
    <property type="component" value="Unassembled WGS sequence"/>
</dbReference>
<gene>
    <name evidence="1" type="ORF">DI536_25805</name>
</gene>